<dbReference type="HOGENOM" id="CLU_037628_6_1_11"/>
<evidence type="ECO:0000259" key="4">
    <source>
        <dbReference type="PROSITE" id="PS50932"/>
    </source>
</evidence>
<sequence>MPDRATLASVAARAGVSRQTVSNVLNSPHVVNESTRDRVAAAIAELGYRPLRAAQRLRSQRSRTLALALTPRSASADGVNGSIGDRFLHALTETAQRRGYRIMLFAAAGDAAEIGQYHDLLSTGDVDGFVLANTHHGDARTRWLTEHGTPFVTFGRPWGAPTDPHAWVDVDGASGTEAAVDHLVARGHRRIAFLGWPSGSGVGDDRRTGWRRAVQRHALVPAASVDAWSAAIPDNGRLASRAARELAADGASAVVCASDSLAIGALAAARETTDGLAVVGFDDTPTAAALGLTSIAQPLEAAASCAVDLVLGALEPAEAAAPAPSSEQVLLAPRLMVRGSTTTPITTH</sequence>
<dbReference type="SMART" id="SM00354">
    <property type="entry name" value="HTH_LACI"/>
    <property type="match status" value="1"/>
</dbReference>
<dbReference type="SUPFAM" id="SSF47413">
    <property type="entry name" value="lambda repressor-like DNA-binding domains"/>
    <property type="match status" value="1"/>
</dbReference>
<proteinExistence type="predicted"/>
<dbReference type="Gene3D" id="3.40.50.2300">
    <property type="match status" value="2"/>
</dbReference>
<name>C5C5M0_BEUC1</name>
<dbReference type="GO" id="GO:0003700">
    <property type="term" value="F:DNA-binding transcription factor activity"/>
    <property type="evidence" value="ECO:0007669"/>
    <property type="project" value="TreeGrafter"/>
</dbReference>
<evidence type="ECO:0000256" key="1">
    <source>
        <dbReference type="ARBA" id="ARBA00023015"/>
    </source>
</evidence>
<dbReference type="InterPro" id="IPR010982">
    <property type="entry name" value="Lambda_DNA-bd_dom_sf"/>
</dbReference>
<dbReference type="AlphaFoldDB" id="C5C5M0"/>
<keyword evidence="1" id="KW-0805">Transcription regulation</keyword>
<dbReference type="PANTHER" id="PTHR30146:SF109">
    <property type="entry name" value="HTH-TYPE TRANSCRIPTIONAL REGULATOR GALS"/>
    <property type="match status" value="1"/>
</dbReference>
<evidence type="ECO:0000313" key="5">
    <source>
        <dbReference type="EMBL" id="ACQ80211.1"/>
    </source>
</evidence>
<dbReference type="Gene3D" id="1.10.260.40">
    <property type="entry name" value="lambda repressor-like DNA-binding domains"/>
    <property type="match status" value="1"/>
</dbReference>
<dbReference type="PANTHER" id="PTHR30146">
    <property type="entry name" value="LACI-RELATED TRANSCRIPTIONAL REPRESSOR"/>
    <property type="match status" value="1"/>
</dbReference>
<reference evidence="5 6" key="1">
    <citation type="journal article" date="2009" name="Stand. Genomic Sci.">
        <title>Complete genome sequence of Beutenbergia cavernae type strain (HKI 0122).</title>
        <authorList>
            <person name="Land M."/>
            <person name="Pukall R."/>
            <person name="Abt B."/>
            <person name="Goker M."/>
            <person name="Rohde M."/>
            <person name="Glavina Del Rio T."/>
            <person name="Tice H."/>
            <person name="Copeland A."/>
            <person name="Cheng J.F."/>
            <person name="Lucas S."/>
            <person name="Chen F."/>
            <person name="Nolan M."/>
            <person name="Bruce D."/>
            <person name="Goodwin L."/>
            <person name="Pitluck S."/>
            <person name="Ivanova N."/>
            <person name="Mavromatis K."/>
            <person name="Ovchinnikova G."/>
            <person name="Pati A."/>
            <person name="Chen A."/>
            <person name="Palaniappan K."/>
            <person name="Hauser L."/>
            <person name="Chang Y.J."/>
            <person name="Jefferies C.C."/>
            <person name="Saunders E."/>
            <person name="Brettin T."/>
            <person name="Detter J.C."/>
            <person name="Han C."/>
            <person name="Chain P."/>
            <person name="Bristow J."/>
            <person name="Eisen J.A."/>
            <person name="Markowitz V."/>
            <person name="Hugenholtz P."/>
            <person name="Kyrpides N.C."/>
            <person name="Klenk H.P."/>
            <person name="Lapidus A."/>
        </authorList>
    </citation>
    <scope>NUCLEOTIDE SEQUENCE [LARGE SCALE GENOMIC DNA]</scope>
    <source>
        <strain evidence="6">ATCC BAA-8 / DSM 12333 / NBRC 16432</strain>
    </source>
</reference>
<dbReference type="CDD" id="cd01392">
    <property type="entry name" value="HTH_LacI"/>
    <property type="match status" value="1"/>
</dbReference>
<dbReference type="Proteomes" id="UP000007962">
    <property type="component" value="Chromosome"/>
</dbReference>
<dbReference type="RefSeq" id="WP_015882451.1">
    <property type="nucleotide sequence ID" value="NC_012669.1"/>
</dbReference>
<keyword evidence="6" id="KW-1185">Reference proteome</keyword>
<evidence type="ECO:0000256" key="2">
    <source>
        <dbReference type="ARBA" id="ARBA00023125"/>
    </source>
</evidence>
<keyword evidence="2" id="KW-0238">DNA-binding</keyword>
<dbReference type="Pfam" id="PF00356">
    <property type="entry name" value="LacI"/>
    <property type="match status" value="1"/>
</dbReference>
<evidence type="ECO:0000313" key="6">
    <source>
        <dbReference type="Proteomes" id="UP000007962"/>
    </source>
</evidence>
<feature type="domain" description="HTH lacI-type" evidence="4">
    <location>
        <begin position="5"/>
        <end position="59"/>
    </location>
</feature>
<dbReference type="KEGG" id="bcv:Bcav_1956"/>
<dbReference type="eggNOG" id="COG1609">
    <property type="taxonomic scope" value="Bacteria"/>
</dbReference>
<dbReference type="PROSITE" id="PS50932">
    <property type="entry name" value="HTH_LACI_2"/>
    <property type="match status" value="1"/>
</dbReference>
<dbReference type="STRING" id="471853.Bcav_1956"/>
<dbReference type="EMBL" id="CP001618">
    <property type="protein sequence ID" value="ACQ80211.1"/>
    <property type="molecule type" value="Genomic_DNA"/>
</dbReference>
<organism evidence="5 6">
    <name type="scientific">Beutenbergia cavernae (strain ATCC BAA-8 / DSM 12333 / CCUG 43141 / JCM 11478 / NBRC 16432 / NCIMB 13614 / HKI 0122)</name>
    <dbReference type="NCBI Taxonomy" id="471853"/>
    <lineage>
        <taxon>Bacteria</taxon>
        <taxon>Bacillati</taxon>
        <taxon>Actinomycetota</taxon>
        <taxon>Actinomycetes</taxon>
        <taxon>Micrococcales</taxon>
        <taxon>Beutenbergiaceae</taxon>
        <taxon>Beutenbergia</taxon>
    </lineage>
</organism>
<dbReference type="Pfam" id="PF13377">
    <property type="entry name" value="Peripla_BP_3"/>
    <property type="match status" value="1"/>
</dbReference>
<keyword evidence="3" id="KW-0804">Transcription</keyword>
<gene>
    <name evidence="5" type="ordered locus">Bcav_1956</name>
</gene>
<dbReference type="InterPro" id="IPR046335">
    <property type="entry name" value="LacI/GalR-like_sensor"/>
</dbReference>
<dbReference type="GO" id="GO:0000976">
    <property type="term" value="F:transcription cis-regulatory region binding"/>
    <property type="evidence" value="ECO:0007669"/>
    <property type="project" value="TreeGrafter"/>
</dbReference>
<dbReference type="SUPFAM" id="SSF53822">
    <property type="entry name" value="Periplasmic binding protein-like I"/>
    <property type="match status" value="1"/>
</dbReference>
<dbReference type="InterPro" id="IPR028082">
    <property type="entry name" value="Peripla_BP_I"/>
</dbReference>
<accession>C5C5M0</accession>
<dbReference type="InterPro" id="IPR000843">
    <property type="entry name" value="HTH_LacI"/>
</dbReference>
<evidence type="ECO:0000256" key="3">
    <source>
        <dbReference type="ARBA" id="ARBA00023163"/>
    </source>
</evidence>
<dbReference type="OrthoDB" id="3430936at2"/>
<protein>
    <submittedName>
        <fullName evidence="5">Transcriptional regulator, LacI family</fullName>
    </submittedName>
</protein>